<dbReference type="OMA" id="RCIPDIN"/>
<keyword evidence="5" id="KW-0560">Oxidoreductase</keyword>
<dbReference type="SUPFAM" id="SSF51430">
    <property type="entry name" value="NAD(P)-linked oxidoreductase"/>
    <property type="match status" value="1"/>
</dbReference>
<gene>
    <name evidence="5" type="ORF">RchiOBHm_Chr4g0445421</name>
</gene>
<feature type="domain" description="NADP-dependent oxidoreductase" evidence="4">
    <location>
        <begin position="48"/>
        <end position="111"/>
    </location>
</feature>
<protein>
    <submittedName>
        <fullName evidence="5">Putative oxidoreductase</fullName>
        <ecNumber evidence="5">1.1.1.-</ecNumber>
    </submittedName>
</protein>
<dbReference type="InterPro" id="IPR020471">
    <property type="entry name" value="AKR"/>
</dbReference>
<dbReference type="Gene3D" id="3.20.20.100">
    <property type="entry name" value="NADP-dependent oxidoreductase domain"/>
    <property type="match status" value="1"/>
</dbReference>
<evidence type="ECO:0000313" key="5">
    <source>
        <dbReference type="EMBL" id="PRQ41301.1"/>
    </source>
</evidence>
<dbReference type="PROSITE" id="PS00063">
    <property type="entry name" value="ALDOKETO_REDUCTASE_3"/>
    <property type="match status" value="1"/>
</dbReference>
<dbReference type="Gramene" id="PRQ41301">
    <property type="protein sequence ID" value="PRQ41301"/>
    <property type="gene ID" value="RchiOBHm_Chr4g0445421"/>
</dbReference>
<dbReference type="InterPro" id="IPR036812">
    <property type="entry name" value="NAD(P)_OxRdtase_dom_sf"/>
</dbReference>
<dbReference type="Pfam" id="PF00248">
    <property type="entry name" value="Aldo_ket_red"/>
    <property type="match status" value="2"/>
</dbReference>
<dbReference type="PANTHER" id="PTHR11732">
    <property type="entry name" value="ALDO/KETO REDUCTASE"/>
    <property type="match status" value="1"/>
</dbReference>
<feature type="active site" description="Proton donor" evidence="3">
    <location>
        <position position="84"/>
    </location>
</feature>
<dbReference type="InterPro" id="IPR023210">
    <property type="entry name" value="NADP_OxRdtase_dom"/>
</dbReference>
<dbReference type="EMBL" id="PDCK01000042">
    <property type="protein sequence ID" value="PRQ41301.1"/>
    <property type="molecule type" value="Genomic_DNA"/>
</dbReference>
<evidence type="ECO:0000256" key="3">
    <source>
        <dbReference type="PIRSR" id="PIRSR000097-1"/>
    </source>
</evidence>
<evidence type="ECO:0000313" key="6">
    <source>
        <dbReference type="Proteomes" id="UP000238479"/>
    </source>
</evidence>
<evidence type="ECO:0000256" key="1">
    <source>
        <dbReference type="ARBA" id="ARBA00007905"/>
    </source>
</evidence>
<dbReference type="PIRSF" id="PIRSF000097">
    <property type="entry name" value="AKR"/>
    <property type="match status" value="1"/>
</dbReference>
<comment type="similarity">
    <text evidence="1">Belongs to the aldo/keto reductase family.</text>
</comment>
<dbReference type="GO" id="GO:0009821">
    <property type="term" value="P:alkaloid biosynthetic process"/>
    <property type="evidence" value="ECO:0007669"/>
    <property type="project" value="UniProtKB-ARBA"/>
</dbReference>
<proteinExistence type="inferred from homology"/>
<evidence type="ECO:0000256" key="2">
    <source>
        <dbReference type="ARBA" id="ARBA00022857"/>
    </source>
</evidence>
<dbReference type="FunFam" id="3.20.20.100:FF:000013">
    <property type="entry name" value="NADPH-dependent codeinone reductase 1-1"/>
    <property type="match status" value="1"/>
</dbReference>
<keyword evidence="2" id="KW-0521">NADP</keyword>
<dbReference type="EC" id="1.1.1.-" evidence="5"/>
<dbReference type="PRINTS" id="PR00069">
    <property type="entry name" value="ALDKETRDTASE"/>
</dbReference>
<dbReference type="PROSITE" id="PS00062">
    <property type="entry name" value="ALDOKETO_REDUCTASE_2"/>
    <property type="match status" value="1"/>
</dbReference>
<feature type="domain" description="NADP-dependent oxidoreductase" evidence="4">
    <location>
        <begin position="133"/>
        <end position="312"/>
    </location>
</feature>
<reference evidence="5 6" key="1">
    <citation type="journal article" date="2018" name="Nat. Genet.">
        <title>The Rosa genome provides new insights in the design of modern roses.</title>
        <authorList>
            <person name="Bendahmane M."/>
        </authorList>
    </citation>
    <scope>NUCLEOTIDE SEQUENCE [LARGE SCALE GENOMIC DNA]</scope>
    <source>
        <strain evidence="6">cv. Old Blush</strain>
    </source>
</reference>
<dbReference type="Proteomes" id="UP000238479">
    <property type="component" value="Chromosome 4"/>
</dbReference>
<dbReference type="STRING" id="74649.A0A2P6R4D6"/>
<comment type="caution">
    <text evidence="5">The sequence shown here is derived from an EMBL/GenBank/DDBJ whole genome shotgun (WGS) entry which is preliminary data.</text>
</comment>
<sequence>MDHLHNPKCGSCMEISRKWRTYISNIPELALTIVPSSIASDKSSIPVLGLGTAAYPFVASEAAKEAILTAIQVGYRHFDTAAVYQTEQLLGEAIAEALSLELVKSRDELFLLPSFGARMHTITLSCLPFIKHSNLYLIHWPVSFEPGSYDMPVKKEDLLPMDFKSVWEAMEECQKLGLTKAIGVSNFSCKKIEILLSTAIIPPAVNQVEMNPLWQQKKLKEFCERKGIIITAYSPLGAKATPWGTNGVMECETLKQIAETKRKTLAQVCLRWAYEQGVSVVVKSFNKERIKENMDIFEWELQPEEVDKINQIPQKRACQASDFVSDNGPFKSLEEFWDGEI</sequence>
<organism evidence="5 6">
    <name type="scientific">Rosa chinensis</name>
    <name type="common">China rose</name>
    <dbReference type="NCBI Taxonomy" id="74649"/>
    <lineage>
        <taxon>Eukaryota</taxon>
        <taxon>Viridiplantae</taxon>
        <taxon>Streptophyta</taxon>
        <taxon>Embryophyta</taxon>
        <taxon>Tracheophyta</taxon>
        <taxon>Spermatophyta</taxon>
        <taxon>Magnoliopsida</taxon>
        <taxon>eudicotyledons</taxon>
        <taxon>Gunneridae</taxon>
        <taxon>Pentapetalae</taxon>
        <taxon>rosids</taxon>
        <taxon>fabids</taxon>
        <taxon>Rosales</taxon>
        <taxon>Rosaceae</taxon>
        <taxon>Rosoideae</taxon>
        <taxon>Rosoideae incertae sedis</taxon>
        <taxon>Rosa</taxon>
    </lineage>
</organism>
<dbReference type="InterPro" id="IPR018170">
    <property type="entry name" value="Aldo/ket_reductase_CS"/>
</dbReference>
<evidence type="ECO:0000259" key="4">
    <source>
        <dbReference type="Pfam" id="PF00248"/>
    </source>
</evidence>
<dbReference type="PROSITE" id="PS00798">
    <property type="entry name" value="ALDOKETO_REDUCTASE_1"/>
    <property type="match status" value="1"/>
</dbReference>
<accession>A0A2P6R4D6</accession>
<name>A0A2P6R4D6_ROSCH</name>
<dbReference type="AlphaFoldDB" id="A0A2P6R4D6"/>
<keyword evidence="6" id="KW-1185">Reference proteome</keyword>
<dbReference type="GO" id="GO:0016491">
    <property type="term" value="F:oxidoreductase activity"/>
    <property type="evidence" value="ECO:0007669"/>
    <property type="project" value="UniProtKB-KW"/>
</dbReference>